<dbReference type="Proteomes" id="UP000800039">
    <property type="component" value="Unassembled WGS sequence"/>
</dbReference>
<evidence type="ECO:0000256" key="1">
    <source>
        <dbReference type="SAM" id="MobiDB-lite"/>
    </source>
</evidence>
<dbReference type="PANTHER" id="PTHR24359">
    <property type="entry name" value="SERINE/THREONINE-PROTEIN KINASE SBK1"/>
    <property type="match status" value="1"/>
</dbReference>
<dbReference type="Pfam" id="PF00069">
    <property type="entry name" value="Pkinase"/>
    <property type="match status" value="1"/>
</dbReference>
<dbReference type="SMART" id="SM00220">
    <property type="entry name" value="S_TKc"/>
    <property type="match status" value="1"/>
</dbReference>
<dbReference type="AlphaFoldDB" id="A0A9P4GSN8"/>
<dbReference type="RefSeq" id="XP_040793362.1">
    <property type="nucleotide sequence ID" value="XM_040938200.1"/>
</dbReference>
<organism evidence="3 4">
    <name type="scientific">Cucurbitaria berberidis CBS 394.84</name>
    <dbReference type="NCBI Taxonomy" id="1168544"/>
    <lineage>
        <taxon>Eukaryota</taxon>
        <taxon>Fungi</taxon>
        <taxon>Dikarya</taxon>
        <taxon>Ascomycota</taxon>
        <taxon>Pezizomycotina</taxon>
        <taxon>Dothideomycetes</taxon>
        <taxon>Pleosporomycetidae</taxon>
        <taxon>Pleosporales</taxon>
        <taxon>Pleosporineae</taxon>
        <taxon>Cucurbitariaceae</taxon>
        <taxon>Cucurbitaria</taxon>
    </lineage>
</organism>
<proteinExistence type="predicted"/>
<dbReference type="PROSITE" id="PS50011">
    <property type="entry name" value="PROTEIN_KINASE_DOM"/>
    <property type="match status" value="1"/>
</dbReference>
<name>A0A9P4GSN8_9PLEO</name>
<dbReference type="PANTHER" id="PTHR24359:SF37">
    <property type="entry name" value="PROTEIN KINASE DOMAIN-CONTAINING PROTEIN"/>
    <property type="match status" value="1"/>
</dbReference>
<protein>
    <submittedName>
        <fullName evidence="3">Kinase-like protein</fullName>
    </submittedName>
</protein>
<feature type="compositionally biased region" description="Basic and acidic residues" evidence="1">
    <location>
        <begin position="567"/>
        <end position="585"/>
    </location>
</feature>
<feature type="domain" description="Protein kinase" evidence="2">
    <location>
        <begin position="197"/>
        <end position="528"/>
    </location>
</feature>
<keyword evidence="4" id="KW-1185">Reference proteome</keyword>
<dbReference type="OrthoDB" id="1046782at2759"/>
<dbReference type="InterPro" id="IPR011009">
    <property type="entry name" value="Kinase-like_dom_sf"/>
</dbReference>
<dbReference type="GO" id="GO:0005524">
    <property type="term" value="F:ATP binding"/>
    <property type="evidence" value="ECO:0007669"/>
    <property type="project" value="InterPro"/>
</dbReference>
<dbReference type="InterPro" id="IPR000719">
    <property type="entry name" value="Prot_kinase_dom"/>
</dbReference>
<dbReference type="SUPFAM" id="SSF56112">
    <property type="entry name" value="Protein kinase-like (PK-like)"/>
    <property type="match status" value="1"/>
</dbReference>
<dbReference type="GO" id="GO:0004674">
    <property type="term" value="F:protein serine/threonine kinase activity"/>
    <property type="evidence" value="ECO:0007669"/>
    <property type="project" value="TreeGrafter"/>
</dbReference>
<evidence type="ECO:0000313" key="3">
    <source>
        <dbReference type="EMBL" id="KAF1850799.1"/>
    </source>
</evidence>
<dbReference type="Gene3D" id="1.10.510.10">
    <property type="entry name" value="Transferase(Phosphotransferase) domain 1"/>
    <property type="match status" value="1"/>
</dbReference>
<dbReference type="GeneID" id="63855450"/>
<sequence>MGPQNPIIRISSHEWDGAQPMFDIRHDHSIQMKGSDCLDGVLRKNFIQQHADMGDKIFWPPPILKNIMTKDHVSQELARLKSDKKLAGDPFELVHKIIAGYLKVFATLTLAGKGKYIEKFIQDGVTDGCLPLQVRGGAISRTDAPNKVLACFEELKSRDKDCFLQYQHQVNPVILGFNGDHRTTQHKDLRAGAILPFTEVKPMRDGGFSTVIQVTVHPDCHGFNDFLKPIIVNDKFALKELSASGTATEFRKELDALKRFTHKHLITLLMSWTFNNRYNLLFPLAGANLEDYWSSSRLPGSIIRIDIDLVQWISKQIVGMAGALNAVHEPTQFLQAIPKYGRHGDLKPENILWYQSEEDSRGILVIADLGLSAINSDKSRSNIPNNGIPGTPGYRPPECDLDGGKISRSYDIWTFGCLLLELVCWALGGEENRQEFEKARESPYITGAVTDIFFDVQVKENGQGYTITVKEQVRKWTSDLHNLPTCTEYFHELLDLIETQMIIALSQDRNRIKSPSLLETLERMHRRVMDGTDGYCRKACPKKHVKREPEPVDAILNIMANKMVRERKPALSTHKGETQKPKSRQELQNMP</sequence>
<accession>A0A9P4GSN8</accession>
<reference evidence="3" key="1">
    <citation type="submission" date="2020-01" db="EMBL/GenBank/DDBJ databases">
        <authorList>
            <consortium name="DOE Joint Genome Institute"/>
            <person name="Haridas S."/>
            <person name="Albert R."/>
            <person name="Binder M."/>
            <person name="Bloem J."/>
            <person name="Labutti K."/>
            <person name="Salamov A."/>
            <person name="Andreopoulos B."/>
            <person name="Baker S.E."/>
            <person name="Barry K."/>
            <person name="Bills G."/>
            <person name="Bluhm B.H."/>
            <person name="Cannon C."/>
            <person name="Castanera R."/>
            <person name="Culley D.E."/>
            <person name="Daum C."/>
            <person name="Ezra D."/>
            <person name="Gonzalez J.B."/>
            <person name="Henrissat B."/>
            <person name="Kuo A."/>
            <person name="Liang C."/>
            <person name="Lipzen A."/>
            <person name="Lutzoni F."/>
            <person name="Magnuson J."/>
            <person name="Mondo S."/>
            <person name="Nolan M."/>
            <person name="Ohm R."/>
            <person name="Pangilinan J."/>
            <person name="Park H.-J."/>
            <person name="Ramirez L."/>
            <person name="Alfaro M."/>
            <person name="Sun H."/>
            <person name="Tritt A."/>
            <person name="Yoshinaga Y."/>
            <person name="Zwiers L.-H."/>
            <person name="Turgeon B.G."/>
            <person name="Goodwin S.B."/>
            <person name="Spatafora J.W."/>
            <person name="Crous P.W."/>
            <person name="Grigoriev I.V."/>
        </authorList>
    </citation>
    <scope>NUCLEOTIDE SEQUENCE</scope>
    <source>
        <strain evidence="3">CBS 394.84</strain>
    </source>
</reference>
<keyword evidence="3" id="KW-0418">Kinase</keyword>
<dbReference type="CDD" id="cd00180">
    <property type="entry name" value="PKc"/>
    <property type="match status" value="1"/>
</dbReference>
<feature type="region of interest" description="Disordered" evidence="1">
    <location>
        <begin position="567"/>
        <end position="591"/>
    </location>
</feature>
<evidence type="ECO:0000259" key="2">
    <source>
        <dbReference type="PROSITE" id="PS50011"/>
    </source>
</evidence>
<gene>
    <name evidence="3" type="ORF">K460DRAFT_423327</name>
</gene>
<evidence type="ECO:0000313" key="4">
    <source>
        <dbReference type="Proteomes" id="UP000800039"/>
    </source>
</evidence>
<dbReference type="EMBL" id="ML976614">
    <property type="protein sequence ID" value="KAF1850799.1"/>
    <property type="molecule type" value="Genomic_DNA"/>
</dbReference>
<comment type="caution">
    <text evidence="3">The sequence shown here is derived from an EMBL/GenBank/DDBJ whole genome shotgun (WGS) entry which is preliminary data.</text>
</comment>
<keyword evidence="3" id="KW-0808">Transferase</keyword>